<dbReference type="EMBL" id="CP004885">
    <property type="protein sequence ID" value="AGX86848.1"/>
    <property type="molecule type" value="Genomic_DNA"/>
</dbReference>
<dbReference type="HOGENOM" id="CLU_129294_1_0_4"/>
<dbReference type="PATRIC" id="fig|946483.4.peg.742"/>
<accession>U5N9E8</accession>
<keyword evidence="1" id="KW-0812">Transmembrane</keyword>
<proteinExistence type="predicted"/>
<feature type="transmembrane region" description="Helical" evidence="1">
    <location>
        <begin position="31"/>
        <end position="59"/>
    </location>
</feature>
<dbReference type="STRING" id="946483.Cenrod_0741"/>
<keyword evidence="3" id="KW-1185">Reference proteome</keyword>
<evidence type="ECO:0000256" key="1">
    <source>
        <dbReference type="SAM" id="Phobius"/>
    </source>
</evidence>
<feature type="transmembrane region" description="Helical" evidence="1">
    <location>
        <begin position="105"/>
        <end position="126"/>
    </location>
</feature>
<evidence type="ECO:0008006" key="4">
    <source>
        <dbReference type="Google" id="ProtNLM"/>
    </source>
</evidence>
<evidence type="ECO:0000313" key="2">
    <source>
        <dbReference type="EMBL" id="AGX86848.1"/>
    </source>
</evidence>
<dbReference type="KEGG" id="cbx:Cenrod_0741"/>
<name>U5N9E8_9BURK</name>
<dbReference type="OrthoDB" id="5405464at2"/>
<sequence length="135" mass="15294">MNEDFQQPSAAAIAAELRRLDALNTIGTISYVLHLIVAVGAVIPGGQWGPVLLIVALVLDLAKRDDAEGTWHASHFRWRLRTVLFAGLWYMLTAPLWLLFLAPGWIAWVMVSLWFLYRIVYGFVWMNRGQAMPMP</sequence>
<protein>
    <recommendedName>
        <fullName evidence="4">Transmembrane protein</fullName>
    </recommendedName>
</protein>
<feature type="transmembrane region" description="Helical" evidence="1">
    <location>
        <begin position="80"/>
        <end position="99"/>
    </location>
</feature>
<dbReference type="Proteomes" id="UP000017184">
    <property type="component" value="Chromosome"/>
</dbReference>
<keyword evidence="1" id="KW-1133">Transmembrane helix</keyword>
<dbReference type="AlphaFoldDB" id="U5N9E8"/>
<organism evidence="2 3">
    <name type="scientific">Candidatus Symbiobacter mobilis CR</name>
    <dbReference type="NCBI Taxonomy" id="946483"/>
    <lineage>
        <taxon>Bacteria</taxon>
        <taxon>Pseudomonadati</taxon>
        <taxon>Pseudomonadota</taxon>
        <taxon>Betaproteobacteria</taxon>
        <taxon>Burkholderiales</taxon>
        <taxon>Comamonadaceae</taxon>
    </lineage>
</organism>
<gene>
    <name evidence="2" type="ORF">Cenrod_0741</name>
</gene>
<dbReference type="eggNOG" id="COG3671">
    <property type="taxonomic scope" value="Bacteria"/>
</dbReference>
<dbReference type="RefSeq" id="WP_022771669.1">
    <property type="nucleotide sequence ID" value="NC_022576.1"/>
</dbReference>
<reference evidence="2 3" key="1">
    <citation type="journal article" date="2013" name="Genome Biol.">
        <title>Genomic analysis reveals key aspects of prokaryotic symbiosis in the phototrophic consortium "Chlorochromatium aggregatum".</title>
        <authorList>
            <person name="Liu Z."/>
            <person name="Muller J."/>
            <person name="Li T."/>
            <person name="Alvey R.M."/>
            <person name="Vogl K."/>
            <person name="Frigaard N.U."/>
            <person name="Rockwell N.C."/>
            <person name="Boyd E.S."/>
            <person name="Tomsho L.P."/>
            <person name="Schuster S.C."/>
            <person name="Henke P."/>
            <person name="Rohde M."/>
            <person name="Overmann J."/>
            <person name="Bryant D.A."/>
        </authorList>
    </citation>
    <scope>NUCLEOTIDE SEQUENCE [LARGE SCALE GENOMIC DNA]</scope>
    <source>
        <strain evidence="2">CR</strain>
    </source>
</reference>
<evidence type="ECO:0000313" key="3">
    <source>
        <dbReference type="Proteomes" id="UP000017184"/>
    </source>
</evidence>
<keyword evidence="1" id="KW-0472">Membrane</keyword>